<dbReference type="InterPro" id="IPR018666">
    <property type="entry name" value="DUF2125"/>
</dbReference>
<name>A0A1W2AMS3_9RHOB</name>
<sequence length="324" mass="34818">MKRLLIAVIVGGLAWSGWWFYAANQHKAALEAWFEARRADGWAAEYQSLQVRGFPNRLDATFTELVLANPDSGTVWRAPLFQILMLSYKPEHAILVWPHSQTLTLSGTDWTMDSESMRASVILEGDAAQSLSRANFEAEVLNLTSDQGAAAMAALNIALADTGPELYRITASATGYAPGGPLPADLPLPDSLSALRADLTLALNAPLGLTTLEAGPPRPTHLDLRLAEAIWGGLELKLAGAADVTASGHLDGQMTVRAVNWREMMHLSSISGTLPQGVAGMLEQALDLASNLSGNKNTLDLTLDFKRGRTWLGMIPLGSAPRLR</sequence>
<evidence type="ECO:0000313" key="1">
    <source>
        <dbReference type="EMBL" id="SMC61997.1"/>
    </source>
</evidence>
<evidence type="ECO:0000313" key="2">
    <source>
        <dbReference type="Proteomes" id="UP000192330"/>
    </source>
</evidence>
<dbReference type="EMBL" id="FWYD01000003">
    <property type="protein sequence ID" value="SMC61997.1"/>
    <property type="molecule type" value="Genomic_DNA"/>
</dbReference>
<gene>
    <name evidence="1" type="ORF">SAMN06295998_103131</name>
</gene>
<reference evidence="1 2" key="1">
    <citation type="submission" date="2017-04" db="EMBL/GenBank/DDBJ databases">
        <authorList>
            <person name="Afonso C.L."/>
            <person name="Miller P.J."/>
            <person name="Scott M.A."/>
            <person name="Spackman E."/>
            <person name="Goraichik I."/>
            <person name="Dimitrov K.M."/>
            <person name="Suarez D.L."/>
            <person name="Swayne D.E."/>
        </authorList>
    </citation>
    <scope>NUCLEOTIDE SEQUENCE [LARGE SCALE GENOMIC DNA]</scope>
    <source>
        <strain evidence="1 2">CGMCC 1.12644</strain>
    </source>
</reference>
<organism evidence="1 2">
    <name type="scientific">Primorskyibacter flagellatus</name>
    <dbReference type="NCBI Taxonomy" id="1387277"/>
    <lineage>
        <taxon>Bacteria</taxon>
        <taxon>Pseudomonadati</taxon>
        <taxon>Pseudomonadota</taxon>
        <taxon>Alphaproteobacteria</taxon>
        <taxon>Rhodobacterales</taxon>
        <taxon>Roseobacteraceae</taxon>
        <taxon>Primorskyibacter</taxon>
    </lineage>
</organism>
<protein>
    <recommendedName>
        <fullName evidence="3">DUF2125 domain-containing protein</fullName>
    </recommendedName>
</protein>
<dbReference type="Proteomes" id="UP000192330">
    <property type="component" value="Unassembled WGS sequence"/>
</dbReference>
<dbReference type="AlphaFoldDB" id="A0A1W2AMS3"/>
<dbReference type="OrthoDB" id="7625707at2"/>
<proteinExistence type="predicted"/>
<dbReference type="RefSeq" id="WP_084351436.1">
    <property type="nucleotide sequence ID" value="NZ_FWYD01000003.1"/>
</dbReference>
<keyword evidence="2" id="KW-1185">Reference proteome</keyword>
<evidence type="ECO:0008006" key="3">
    <source>
        <dbReference type="Google" id="ProtNLM"/>
    </source>
</evidence>
<dbReference type="STRING" id="1387277.SAMN06295998_103131"/>
<accession>A0A1W2AMS3</accession>
<dbReference type="Pfam" id="PF09898">
    <property type="entry name" value="DUF2125"/>
    <property type="match status" value="1"/>
</dbReference>